<comment type="caution">
    <text evidence="1">The sequence shown here is derived from an EMBL/GenBank/DDBJ whole genome shotgun (WGS) entry which is preliminary data.</text>
</comment>
<sequence length="83" mass="9804">MHPGRPSGLAKWIQTLDSLRVEIGRSPRAAHLLSTISEGWSEVKRKGNWRSEIRRRVNWCRSGADWTSEEYKLLHIKRNFEFK</sequence>
<evidence type="ECO:0000313" key="1">
    <source>
        <dbReference type="EMBL" id="GFR31266.1"/>
    </source>
</evidence>
<evidence type="ECO:0000313" key="2">
    <source>
        <dbReference type="Proteomes" id="UP000887116"/>
    </source>
</evidence>
<reference evidence="1" key="1">
    <citation type="submission" date="2020-07" db="EMBL/GenBank/DDBJ databases">
        <title>Multicomponent nature underlies the extraordinary mechanical properties of spider dragline silk.</title>
        <authorList>
            <person name="Kono N."/>
            <person name="Nakamura H."/>
            <person name="Mori M."/>
            <person name="Yoshida Y."/>
            <person name="Ohtoshi R."/>
            <person name="Malay A.D."/>
            <person name="Moran D.A.P."/>
            <person name="Tomita M."/>
            <person name="Numata K."/>
            <person name="Arakawa K."/>
        </authorList>
    </citation>
    <scope>NUCLEOTIDE SEQUENCE</scope>
</reference>
<protein>
    <submittedName>
        <fullName evidence="1">Uncharacterized protein</fullName>
    </submittedName>
</protein>
<dbReference type="AlphaFoldDB" id="A0A8X6K4Y5"/>
<dbReference type="Proteomes" id="UP000887116">
    <property type="component" value="Unassembled WGS sequence"/>
</dbReference>
<organism evidence="1 2">
    <name type="scientific">Trichonephila clavata</name>
    <name type="common">Joro spider</name>
    <name type="synonym">Nephila clavata</name>
    <dbReference type="NCBI Taxonomy" id="2740835"/>
    <lineage>
        <taxon>Eukaryota</taxon>
        <taxon>Metazoa</taxon>
        <taxon>Ecdysozoa</taxon>
        <taxon>Arthropoda</taxon>
        <taxon>Chelicerata</taxon>
        <taxon>Arachnida</taxon>
        <taxon>Araneae</taxon>
        <taxon>Araneomorphae</taxon>
        <taxon>Entelegynae</taxon>
        <taxon>Araneoidea</taxon>
        <taxon>Nephilidae</taxon>
        <taxon>Trichonephila</taxon>
    </lineage>
</organism>
<name>A0A8X6K4Y5_TRICU</name>
<proteinExistence type="predicted"/>
<accession>A0A8X6K4Y5</accession>
<dbReference type="EMBL" id="BMAO01039409">
    <property type="protein sequence ID" value="GFR31266.1"/>
    <property type="molecule type" value="Genomic_DNA"/>
</dbReference>
<keyword evidence="2" id="KW-1185">Reference proteome</keyword>
<gene>
    <name evidence="1" type="ORF">TNCT_323711</name>
</gene>